<reference evidence="2 3" key="1">
    <citation type="journal article" date="2008" name="Proc. Natl. Acad. Sci. U.S.A.">
        <title>The genome of Clostridium kluyveri, a strict anaerobe with unique metabolic features.</title>
        <authorList>
            <person name="Seedorf H."/>
            <person name="Fricke W.F."/>
            <person name="Veith B."/>
            <person name="Brueggemann H."/>
            <person name="Liesegang H."/>
            <person name="Strittmatter A."/>
            <person name="Miethke M."/>
            <person name="Buckel W."/>
            <person name="Hinderberger J."/>
            <person name="Li F."/>
            <person name="Hagemeier C."/>
            <person name="Thauer R.K."/>
            <person name="Gottschalk G."/>
        </authorList>
    </citation>
    <scope>NUCLEOTIDE SEQUENCE [LARGE SCALE GENOMIC DNA]</scope>
    <source>
        <strain evidence="3">ATCC 8527 / DSM 555 / NCIMB 10680</strain>
    </source>
</reference>
<protein>
    <submittedName>
        <fullName evidence="2">Uncharacterized protein</fullName>
    </submittedName>
</protein>
<evidence type="ECO:0000313" key="2">
    <source>
        <dbReference type="EMBL" id="EDK35848.1"/>
    </source>
</evidence>
<dbReference type="AlphaFoldDB" id="A5N402"/>
<dbReference type="KEGG" id="ckl:CKL_3871"/>
<gene>
    <name evidence="2" type="ordered locus">CKL_3871</name>
</gene>
<keyword evidence="3" id="KW-1185">Reference proteome</keyword>
<feature type="region of interest" description="Disordered" evidence="1">
    <location>
        <begin position="81"/>
        <end position="109"/>
    </location>
</feature>
<sequence length="109" mass="12068">MKSTFRRLPVSILTISSPVKLQPNRNPKGRFALLRQAVLITVWQTSNTVRACERLCCPVWPFCRQGGILIPVRRSHPRCARVQSIRETPGRGGKTSKSGRSGRVESGAG</sequence>
<proteinExistence type="predicted"/>
<name>A5N402_CLOK5</name>
<dbReference type="HOGENOM" id="CLU_2179252_0_0_9"/>
<dbReference type="Proteomes" id="UP000002411">
    <property type="component" value="Chromosome"/>
</dbReference>
<evidence type="ECO:0000256" key="1">
    <source>
        <dbReference type="SAM" id="MobiDB-lite"/>
    </source>
</evidence>
<evidence type="ECO:0000313" key="3">
    <source>
        <dbReference type="Proteomes" id="UP000002411"/>
    </source>
</evidence>
<dbReference type="EMBL" id="CP000673">
    <property type="protein sequence ID" value="EDK35848.1"/>
    <property type="molecule type" value="Genomic_DNA"/>
</dbReference>
<dbReference type="STRING" id="431943.CKL_3871"/>
<organism evidence="2 3">
    <name type="scientific">Clostridium kluyveri (strain ATCC 8527 / DSM 555 / NBRC 12016 / NCIMB 10680 / K1)</name>
    <dbReference type="NCBI Taxonomy" id="431943"/>
    <lineage>
        <taxon>Bacteria</taxon>
        <taxon>Bacillati</taxon>
        <taxon>Bacillota</taxon>
        <taxon>Clostridia</taxon>
        <taxon>Eubacteriales</taxon>
        <taxon>Clostridiaceae</taxon>
        <taxon>Clostridium</taxon>
    </lineage>
</organism>
<accession>A5N402</accession>